<evidence type="ECO:0000313" key="2">
    <source>
        <dbReference type="Proteomes" id="UP000603453"/>
    </source>
</evidence>
<dbReference type="Proteomes" id="UP000603453">
    <property type="component" value="Unassembled WGS sequence"/>
</dbReference>
<organism evidence="1 2">
    <name type="scientific">Mucor saturninus</name>
    <dbReference type="NCBI Taxonomy" id="64648"/>
    <lineage>
        <taxon>Eukaryota</taxon>
        <taxon>Fungi</taxon>
        <taxon>Fungi incertae sedis</taxon>
        <taxon>Mucoromycota</taxon>
        <taxon>Mucoromycotina</taxon>
        <taxon>Mucoromycetes</taxon>
        <taxon>Mucorales</taxon>
        <taxon>Mucorineae</taxon>
        <taxon>Mucoraceae</taxon>
        <taxon>Mucor</taxon>
    </lineage>
</organism>
<dbReference type="OrthoDB" id="2251945at2759"/>
<proteinExistence type="predicted"/>
<comment type="caution">
    <text evidence="1">The sequence shown here is derived from an EMBL/GenBank/DDBJ whole genome shotgun (WGS) entry which is preliminary data.</text>
</comment>
<name>A0A8H7RIZ1_9FUNG</name>
<sequence>MSVISKEIQDDIKEAFPHLLKREYYQFMDSVDLGTKMEASCEESAFVRKEWRIPFCKLKRLDSIDRDWRVTPKLLLHHFPEMLLEPILEATKEDRIGVWQNWSSFPIISTNPMPQIGEQHEPPSSSALKVRHSKVCLDRLAYWEELTTHESCENSNHTVVMNYSFLFSKINTSTPLPNRYSSFLPKTHLDEFKKIPLLSVEKNKLNRPSELDNLRFHF</sequence>
<accession>A0A8H7RIZ1</accession>
<dbReference type="AlphaFoldDB" id="A0A8H7RIZ1"/>
<keyword evidence="2" id="KW-1185">Reference proteome</keyword>
<gene>
    <name evidence="1" type="ORF">INT47_002453</name>
</gene>
<evidence type="ECO:0000313" key="1">
    <source>
        <dbReference type="EMBL" id="KAG2210511.1"/>
    </source>
</evidence>
<dbReference type="EMBL" id="JAEPRD010000011">
    <property type="protein sequence ID" value="KAG2210511.1"/>
    <property type="molecule type" value="Genomic_DNA"/>
</dbReference>
<protein>
    <submittedName>
        <fullName evidence="1">Uncharacterized protein</fullName>
    </submittedName>
</protein>
<reference evidence="1" key="1">
    <citation type="submission" date="2020-12" db="EMBL/GenBank/DDBJ databases">
        <title>Metabolic potential, ecology and presence of endohyphal bacteria is reflected in genomic diversity of Mucoromycotina.</title>
        <authorList>
            <person name="Muszewska A."/>
            <person name="Okrasinska A."/>
            <person name="Steczkiewicz K."/>
            <person name="Drgas O."/>
            <person name="Orlowska M."/>
            <person name="Perlinska-Lenart U."/>
            <person name="Aleksandrzak-Piekarczyk T."/>
            <person name="Szatraj K."/>
            <person name="Zielenkiewicz U."/>
            <person name="Pilsyk S."/>
            <person name="Malc E."/>
            <person name="Mieczkowski P."/>
            <person name="Kruszewska J.S."/>
            <person name="Biernat P."/>
            <person name="Pawlowska J."/>
        </authorList>
    </citation>
    <scope>NUCLEOTIDE SEQUENCE</scope>
    <source>
        <strain evidence="1">WA0000017839</strain>
    </source>
</reference>